<organism evidence="3">
    <name type="scientific">hydrocarbon metagenome</name>
    <dbReference type="NCBI Taxonomy" id="938273"/>
    <lineage>
        <taxon>unclassified sequences</taxon>
        <taxon>metagenomes</taxon>
        <taxon>ecological metagenomes</taxon>
    </lineage>
</organism>
<reference evidence="3" key="1">
    <citation type="journal article" date="2015" name="Proc. Natl. Acad. Sci. U.S.A.">
        <title>Networks of energetic and metabolic interactions define dynamics in microbial communities.</title>
        <authorList>
            <person name="Embree M."/>
            <person name="Liu J.K."/>
            <person name="Al-Bassam M.M."/>
            <person name="Zengler K."/>
        </authorList>
    </citation>
    <scope>NUCLEOTIDE SEQUENCE</scope>
</reference>
<evidence type="ECO:0000313" key="3">
    <source>
        <dbReference type="EMBL" id="KUG03594.1"/>
    </source>
</evidence>
<gene>
    <name evidence="3" type="ORF">ASZ90_019027</name>
</gene>
<feature type="compositionally biased region" description="Polar residues" evidence="1">
    <location>
        <begin position="123"/>
        <end position="162"/>
    </location>
</feature>
<evidence type="ECO:0000256" key="1">
    <source>
        <dbReference type="SAM" id="MobiDB-lite"/>
    </source>
</evidence>
<dbReference type="AlphaFoldDB" id="A0A0W8E4L7"/>
<dbReference type="CDD" id="cd17470">
    <property type="entry name" value="T3SS_Flik_C"/>
    <property type="match status" value="1"/>
</dbReference>
<dbReference type="Gene3D" id="3.30.750.140">
    <property type="match status" value="1"/>
</dbReference>
<name>A0A0W8E4L7_9ZZZZ</name>
<dbReference type="EMBL" id="LNQE01001877">
    <property type="protein sequence ID" value="KUG03594.1"/>
    <property type="molecule type" value="Genomic_DNA"/>
</dbReference>
<feature type="region of interest" description="Disordered" evidence="1">
    <location>
        <begin position="14"/>
        <end position="71"/>
    </location>
</feature>
<keyword evidence="3" id="KW-0282">Flagellum</keyword>
<feature type="compositionally biased region" description="Basic and acidic residues" evidence="1">
    <location>
        <begin position="233"/>
        <end position="251"/>
    </location>
</feature>
<dbReference type="InterPro" id="IPR021136">
    <property type="entry name" value="Flagellar_hook_control-like_C"/>
</dbReference>
<feature type="domain" description="Flagellar hook-length control protein-like C-terminal" evidence="2">
    <location>
        <begin position="334"/>
        <end position="408"/>
    </location>
</feature>
<feature type="region of interest" description="Disordered" evidence="1">
    <location>
        <begin position="199"/>
        <end position="251"/>
    </location>
</feature>
<proteinExistence type="predicted"/>
<protein>
    <submittedName>
        <fullName evidence="3">Flagellar hook-length control protein flik</fullName>
    </submittedName>
</protein>
<feature type="compositionally biased region" description="Basic and acidic residues" evidence="1">
    <location>
        <begin position="60"/>
        <end position="70"/>
    </location>
</feature>
<accession>A0A0W8E4L7</accession>
<feature type="region of interest" description="Disordered" evidence="1">
    <location>
        <begin position="119"/>
        <end position="162"/>
    </location>
</feature>
<dbReference type="Pfam" id="PF02120">
    <property type="entry name" value="Flg_hook"/>
    <property type="match status" value="1"/>
</dbReference>
<keyword evidence="3" id="KW-0969">Cilium</keyword>
<dbReference type="InterPro" id="IPR038610">
    <property type="entry name" value="FliK-like_C_sf"/>
</dbReference>
<evidence type="ECO:0000259" key="2">
    <source>
        <dbReference type="Pfam" id="PF02120"/>
    </source>
</evidence>
<sequence>MIEIPVLSSENIAVNPGEKKLPGKSLPADRSSSKDGFSRRLQNLKQKKAEGSDHQNTIDAGKEVGQEKRSALSRGAMPIDYIIPNLILAGGAVIESEVPQEIDQDLKVGVLLEMEEVTAGGLENSTEHVPQSNPGSVMETSLSEPNRADNSTGQNSLVGGQSSGQIVSPEIITAAASTAAADVNAQKVQLTQAADIEAVSDSQEDADNAEKQTGFKNIITNHKTDSAKVGAKTSDDDKSKMPVEASDSKARNDQSDVKKLIYFEAHRMKANKLPAAVKADNQEPGTDSQTMNDKTQVLDIKMAKTDVHFQDQIRSPINPKEVLEQIVDKIEIIQSKKLSELTLELKPDFLGKMTIKIAMEEGGLTARFVTESLHVKNLLESNLNSLKQTLESNGIKVEKTEVNVQLNNGGMFDGSEGNQQDRWQNPGYFNQAWHYIEESLVEGELPEQAETIPLNYADGELTGEMSMNFLV</sequence>
<keyword evidence="3" id="KW-0966">Cell projection</keyword>
<comment type="caution">
    <text evidence="3">The sequence shown here is derived from an EMBL/GenBank/DDBJ whole genome shotgun (WGS) entry which is preliminary data.</text>
</comment>